<feature type="transmembrane region" description="Helical" evidence="1">
    <location>
        <begin position="111"/>
        <end position="133"/>
    </location>
</feature>
<keyword evidence="1" id="KW-0812">Transmembrane</keyword>
<dbReference type="Proteomes" id="UP000226357">
    <property type="component" value="Unassembled WGS sequence"/>
</dbReference>
<protein>
    <submittedName>
        <fullName evidence="2">DUF2809 domain-containing protein</fullName>
    </submittedName>
</protein>
<dbReference type="RefSeq" id="WP_000799853.1">
    <property type="nucleotide sequence ID" value="NZ_NTUG01000010.1"/>
</dbReference>
<comment type="caution">
    <text evidence="2">The sequence shown here is derived from an EMBL/GenBank/DDBJ whole genome shotgun (WGS) entry which is preliminary data.</text>
</comment>
<reference evidence="2 3" key="1">
    <citation type="submission" date="2017-09" db="EMBL/GenBank/DDBJ databases">
        <title>Large-scale bioinformatics analysis of Bacillus genomes uncovers conserved roles of natural products in bacterial physiology.</title>
        <authorList>
            <consortium name="Agbiome Team Llc"/>
            <person name="Bleich R.M."/>
            <person name="Grubbs K.J."/>
            <person name="Santa Maria K.C."/>
            <person name="Allen S.E."/>
            <person name="Farag S."/>
            <person name="Shank E.A."/>
            <person name="Bowers A."/>
        </authorList>
    </citation>
    <scope>NUCLEOTIDE SEQUENCE [LARGE SCALE GENOMIC DNA]</scope>
    <source>
        <strain evidence="2 3">AFS067272</strain>
    </source>
</reference>
<dbReference type="AlphaFoldDB" id="A0AA44QC21"/>
<keyword evidence="1" id="KW-1133">Transmembrane helix</keyword>
<feature type="transmembrane region" description="Helical" evidence="1">
    <location>
        <begin position="45"/>
        <end position="65"/>
    </location>
</feature>
<evidence type="ECO:0000313" key="2">
    <source>
        <dbReference type="EMBL" id="PFS03797.1"/>
    </source>
</evidence>
<proteinExistence type="predicted"/>
<dbReference type="EMBL" id="NVBO01000053">
    <property type="protein sequence ID" value="PFS03797.1"/>
    <property type="molecule type" value="Genomic_DNA"/>
</dbReference>
<evidence type="ECO:0000256" key="1">
    <source>
        <dbReference type="SAM" id="Phobius"/>
    </source>
</evidence>
<sequence>MKNVCNRVRSYRRNRLLYAVLTMTVIILGLGSRKFAYVLPDLLNSYLGDALWALMVFIGFGFLFHKMETKKVALLSLLFCYGIEMSQLYHAEWIDSIRATTLGGLVLGYGFLWSDVLAYTIGVGIGMLCELTFRKI</sequence>
<feature type="transmembrane region" description="Helical" evidence="1">
    <location>
        <begin position="72"/>
        <end position="91"/>
    </location>
</feature>
<organism evidence="2 3">
    <name type="scientific">Bacillus cereus</name>
    <dbReference type="NCBI Taxonomy" id="1396"/>
    <lineage>
        <taxon>Bacteria</taxon>
        <taxon>Bacillati</taxon>
        <taxon>Bacillota</taxon>
        <taxon>Bacilli</taxon>
        <taxon>Bacillales</taxon>
        <taxon>Bacillaceae</taxon>
        <taxon>Bacillus</taxon>
        <taxon>Bacillus cereus group</taxon>
    </lineage>
</organism>
<dbReference type="InterPro" id="IPR021257">
    <property type="entry name" value="DUF2809"/>
</dbReference>
<evidence type="ECO:0000313" key="3">
    <source>
        <dbReference type="Proteomes" id="UP000226357"/>
    </source>
</evidence>
<keyword evidence="1" id="KW-0472">Membrane</keyword>
<dbReference type="Pfam" id="PF10990">
    <property type="entry name" value="DUF2809"/>
    <property type="match status" value="1"/>
</dbReference>
<name>A0AA44QC21_BACCE</name>
<accession>A0AA44QC21</accession>
<feature type="transmembrane region" description="Helical" evidence="1">
    <location>
        <begin position="16"/>
        <end position="39"/>
    </location>
</feature>
<gene>
    <name evidence="2" type="ORF">COK38_07375</name>
</gene>